<dbReference type="NCBIfam" id="NF033572">
    <property type="entry name" value="transpos_ISKra4"/>
    <property type="match status" value="1"/>
</dbReference>
<sequence>MQLTLQIVITDESGLSRTEELMTLQKSGDTRNDIGLSVSESKLLLNTVQHSVVQLQADEYTHNHIQCPHCLAARRIKGRQKIQYRTLFGVIPVSGLRVYRCRCEECASKTVSLVSDWAGDHTHPSLKYIETRWASMISYEMTTRLLKDVLPVGNSLNASTVRNHLCQVAQRLDAEAESHSGFLSGCPRDWGNLPRPGKPLVVGIDGGYVRDRDDKKRNFEIIAGKSFSVGTPTDTRRFGFVQKDDCHPERRLMAHLSARGMQANQQIFFLSDGADNLRELQFGMYPESIHVLDWFHITMRLTVLMQYARGLQASDPETGSKVSALLESSKRYLWHGNVTTALEYIDDCGMYCDDPELSYAGLKSLQKHLDEMYTYIRNNKMMIPNYGEMYRYGEPVSTAFVESTINEVIARRMAKKQQMQWSKKGAHYLLQTRTAVLNNELQDKFACWYPGVSMDEQSDGKVSAMAA</sequence>
<accession>A0A5U6HF47</accession>
<organism evidence="1">
    <name type="scientific">Salmonella potsdam</name>
    <dbReference type="NCBI Taxonomy" id="597"/>
    <lineage>
        <taxon>Bacteria</taxon>
        <taxon>Pseudomonadati</taxon>
        <taxon>Pseudomonadota</taxon>
        <taxon>Gammaproteobacteria</taxon>
        <taxon>Enterobacterales</taxon>
        <taxon>Enterobacteriaceae</taxon>
        <taxon>Salmonella</taxon>
    </lineage>
</organism>
<proteinExistence type="predicted"/>
<name>A0A5U6HF47_SALPO</name>
<comment type="caution">
    <text evidence="1">The sequence shown here is derived from an EMBL/GenBank/DDBJ whole genome shotgun (WGS) entry which is preliminary data.</text>
</comment>
<protein>
    <submittedName>
        <fullName evidence="1">ISKra4 family transposase</fullName>
    </submittedName>
</protein>
<gene>
    <name evidence="1" type="ORF">DMA59_19200</name>
</gene>
<dbReference type="AlphaFoldDB" id="A0A5U6HF47"/>
<evidence type="ECO:0000313" key="1">
    <source>
        <dbReference type="EMBL" id="EBQ9427728.1"/>
    </source>
</evidence>
<dbReference type="EMBL" id="AAGQQJ010000029">
    <property type="protein sequence ID" value="EBQ9427728.1"/>
    <property type="molecule type" value="Genomic_DNA"/>
</dbReference>
<reference evidence="1" key="1">
    <citation type="submission" date="2018-05" db="EMBL/GenBank/DDBJ databases">
        <authorList>
            <person name="Ashton P.M."/>
            <person name="Dallman T."/>
            <person name="Nair S."/>
            <person name="De Pinna E."/>
            <person name="Peters T."/>
            <person name="Grant K."/>
        </authorList>
    </citation>
    <scope>NUCLEOTIDE SEQUENCE</scope>
    <source>
        <strain evidence="1">381328</strain>
    </source>
</reference>